<keyword evidence="1" id="KW-1133">Transmembrane helix</keyword>
<name>G8TV87_SULAD</name>
<evidence type="ECO:0000313" key="3">
    <source>
        <dbReference type="Proteomes" id="UP000005439"/>
    </source>
</evidence>
<dbReference type="PATRIC" id="fig|679936.5.peg.1285"/>
<dbReference type="EMBL" id="CP003179">
    <property type="protein sequence ID" value="AEW04727.1"/>
    <property type="molecule type" value="Genomic_DNA"/>
</dbReference>
<evidence type="ECO:0000313" key="2">
    <source>
        <dbReference type="EMBL" id="AEW04727.1"/>
    </source>
</evidence>
<dbReference type="AlphaFoldDB" id="G8TV87"/>
<gene>
    <name evidence="2" type="ordered locus">Sulac_1227</name>
</gene>
<feature type="transmembrane region" description="Helical" evidence="1">
    <location>
        <begin position="235"/>
        <end position="259"/>
    </location>
</feature>
<evidence type="ECO:0000256" key="1">
    <source>
        <dbReference type="SAM" id="Phobius"/>
    </source>
</evidence>
<keyword evidence="1" id="KW-0812">Transmembrane</keyword>
<proteinExistence type="predicted"/>
<dbReference type="STRING" id="679936.Sulac_1227"/>
<reference evidence="2 3" key="2">
    <citation type="journal article" date="2012" name="Stand. Genomic Sci.">
        <title>Complete genome sequence of the moderately thermophilic mineral-sulfide-oxidizing firmicute Sulfobacillus acidophilus type strain (NAL(T)).</title>
        <authorList>
            <person name="Anderson I."/>
            <person name="Chertkov O."/>
            <person name="Chen A."/>
            <person name="Saunders E."/>
            <person name="Lapidus A."/>
            <person name="Nolan M."/>
            <person name="Lucas S."/>
            <person name="Hammon N."/>
            <person name="Deshpande S."/>
            <person name="Cheng J.F."/>
            <person name="Han C."/>
            <person name="Tapia R."/>
            <person name="Goodwin L.A."/>
            <person name="Pitluck S."/>
            <person name="Liolios K."/>
            <person name="Pagani I."/>
            <person name="Ivanova N."/>
            <person name="Mikhailova N."/>
            <person name="Pati A."/>
            <person name="Palaniappan K."/>
            <person name="Land M."/>
            <person name="Pan C."/>
            <person name="Rohde M."/>
            <person name="Pukall R."/>
            <person name="Goker M."/>
            <person name="Detter J.C."/>
            <person name="Woyke T."/>
            <person name="Bristow J."/>
            <person name="Eisen J.A."/>
            <person name="Markowitz V."/>
            <person name="Hugenholtz P."/>
            <person name="Kyrpides N.C."/>
            <person name="Klenk H.P."/>
            <person name="Mavromatis K."/>
        </authorList>
    </citation>
    <scope>NUCLEOTIDE SEQUENCE [LARGE SCALE GENOMIC DNA]</scope>
    <source>
        <strain evidence="3">ATCC 700253 / DSM 10332 / NAL</strain>
    </source>
</reference>
<protein>
    <recommendedName>
        <fullName evidence="4">Type II secretion system protein GspF domain-containing protein</fullName>
    </recommendedName>
</protein>
<feature type="transmembrane region" description="Helical" evidence="1">
    <location>
        <begin position="63"/>
        <end position="86"/>
    </location>
</feature>
<accession>G8TV87</accession>
<dbReference type="HOGENOM" id="CLU_1034154_0_0_9"/>
<feature type="transmembrane region" description="Helical" evidence="1">
    <location>
        <begin position="9"/>
        <end position="28"/>
    </location>
</feature>
<keyword evidence="1" id="KW-0472">Membrane</keyword>
<organism evidence="2 3">
    <name type="scientific">Sulfobacillus acidophilus (strain ATCC 700253 / DSM 10332 / NAL)</name>
    <dbReference type="NCBI Taxonomy" id="679936"/>
    <lineage>
        <taxon>Bacteria</taxon>
        <taxon>Bacillati</taxon>
        <taxon>Bacillota</taxon>
        <taxon>Clostridia</taxon>
        <taxon>Eubacteriales</taxon>
        <taxon>Clostridiales Family XVII. Incertae Sedis</taxon>
        <taxon>Sulfobacillus</taxon>
    </lineage>
</organism>
<evidence type="ECO:0008006" key="4">
    <source>
        <dbReference type="Google" id="ProtNLM"/>
    </source>
</evidence>
<feature type="transmembrane region" description="Helical" evidence="1">
    <location>
        <begin position="126"/>
        <end position="147"/>
    </location>
</feature>
<dbReference type="Proteomes" id="UP000005439">
    <property type="component" value="Chromosome"/>
</dbReference>
<feature type="transmembrane region" description="Helical" evidence="1">
    <location>
        <begin position="93"/>
        <end position="111"/>
    </location>
</feature>
<keyword evidence="3" id="KW-1185">Reference proteome</keyword>
<reference evidence="3" key="1">
    <citation type="submission" date="2011-12" db="EMBL/GenBank/DDBJ databases">
        <title>The complete genome of chromosome of Sulfobacillus acidophilus DSM 10332.</title>
        <authorList>
            <person name="Lucas S."/>
            <person name="Han J."/>
            <person name="Lapidus A."/>
            <person name="Bruce D."/>
            <person name="Goodwin L."/>
            <person name="Pitluck S."/>
            <person name="Peters L."/>
            <person name="Kyrpides N."/>
            <person name="Mavromatis K."/>
            <person name="Ivanova N."/>
            <person name="Mikhailova N."/>
            <person name="Chertkov O."/>
            <person name="Saunders E."/>
            <person name="Detter J.C."/>
            <person name="Tapia R."/>
            <person name="Han C."/>
            <person name="Land M."/>
            <person name="Hauser L."/>
            <person name="Markowitz V."/>
            <person name="Cheng J.-F."/>
            <person name="Hugenholtz P."/>
            <person name="Woyke T."/>
            <person name="Wu D."/>
            <person name="Pukall R."/>
            <person name="Gehrich-Schroeter G."/>
            <person name="Schneider S."/>
            <person name="Klenk H.-P."/>
            <person name="Eisen J.A."/>
        </authorList>
    </citation>
    <scope>NUCLEOTIDE SEQUENCE [LARGE SCALE GENOMIC DNA]</scope>
    <source>
        <strain evidence="3">ATCC 700253 / DSM 10332 / NAL</strain>
    </source>
</reference>
<dbReference type="KEGG" id="sap:Sulac_1227"/>
<sequence>MTRISEPEVLLVIGIFWGIWGWLLLTLLETPRALSWRTKNAESSRFQWIESRLSPFLLDEYRILSLTPGQLLGVGGLIGFGTALLLIVVHHPLLAPLGFGAGLWFGPQWWIQSQYQTFQRQLRQDFPTIIMLLQIYFDLNMSLLDALRRIRGALSSSGRREIDRILSGFAEDRGDESLTEWGRRSHIVEYQLLASTLIAQRGMQLRSDMLTPLNTLLNTARQQALRSQTRRLNALAVLTPSLAVFAVVILYFFSMIAHISGLSLVTHYF</sequence>